<feature type="domain" description="Secretion system C-terminal sorting" evidence="2">
    <location>
        <begin position="541"/>
        <end position="608"/>
    </location>
</feature>
<dbReference type="InterPro" id="IPR026444">
    <property type="entry name" value="Secre_tail"/>
</dbReference>
<dbReference type="Proteomes" id="UP000216339">
    <property type="component" value="Unassembled WGS sequence"/>
</dbReference>
<sequence length="618" mass="64583">MRHIALLLVLLAVPALPQADVAVSGTVVLDGSRVVVTGDLVVESGGTLDAASGGLTFGGAAVSQQFFDRDGDGQLFVVQDLAFDNPGGDVLVYVVPRIMGVLGLYAGSYAFEEGPATLAAKVSGGEVVRLGAIDGAGAERSGDAIVYERPYVDGEGWRMIASPFAGVPFASLNDDFHTQGAAGADYEDGDPILYAWDPGAPPDARYEPVSDYTKVFPAGVGFFFFAFDTEADGETPILPGVWDVEGEENVSAGVPIRYEAEESLASFNLLGNPFAAPLDWRAVQAAGAFQTTYAVWDPAANGGAGNYAYYSLAGTATGRAGRYIPAFQAFWAEATDASPGELAFDRSWKAVGESPVFVGRRAPTAELRLHVEGEGLEATDPIAVFLDGGAEGADRYDAAWLVPLSPDHVAARFVRADGAPLVFEGRPADADGQTLALDVAATRTGTYTISWPDLDAAPSTPLALVDRETGQTIDLRASDSYTFTLTGTGAAGRRRTALPALPATTAALASEPRFVVRFGASVEAEAGAPTANDLVLRPPAPNPARELVRLAYQTGRSGPVRLDVVDVLGRLVAVIEDAERPAGDHAASFDASRVPAGVYVLRLQAAGVTRTRAITLVR</sequence>
<name>A0A271J3F2_9BACT</name>
<dbReference type="RefSeq" id="WP_095511153.1">
    <property type="nucleotide sequence ID" value="NZ_MQWD01000001.1"/>
</dbReference>
<feature type="signal peptide" evidence="1">
    <location>
        <begin position="1"/>
        <end position="19"/>
    </location>
</feature>
<dbReference type="NCBIfam" id="TIGR04183">
    <property type="entry name" value="Por_Secre_tail"/>
    <property type="match status" value="1"/>
</dbReference>
<evidence type="ECO:0000259" key="2">
    <source>
        <dbReference type="Pfam" id="PF18962"/>
    </source>
</evidence>
<feature type="chain" id="PRO_5012990023" description="Secretion system C-terminal sorting domain-containing protein" evidence="1">
    <location>
        <begin position="20"/>
        <end position="618"/>
    </location>
</feature>
<gene>
    <name evidence="3" type="ORF">BSZ37_14080</name>
</gene>
<dbReference type="OrthoDB" id="1493708at2"/>
<dbReference type="AlphaFoldDB" id="A0A271J3F2"/>
<keyword evidence="1" id="KW-0732">Signal</keyword>
<proteinExistence type="predicted"/>
<keyword evidence="4" id="KW-1185">Reference proteome</keyword>
<organism evidence="3 4">
    <name type="scientific">Rubrivirga marina</name>
    <dbReference type="NCBI Taxonomy" id="1196024"/>
    <lineage>
        <taxon>Bacteria</taxon>
        <taxon>Pseudomonadati</taxon>
        <taxon>Rhodothermota</taxon>
        <taxon>Rhodothermia</taxon>
        <taxon>Rhodothermales</taxon>
        <taxon>Rubricoccaceae</taxon>
        <taxon>Rubrivirga</taxon>
    </lineage>
</organism>
<accession>A0A271J3F2</accession>
<dbReference type="Pfam" id="PF18962">
    <property type="entry name" value="Por_Secre_tail"/>
    <property type="match status" value="1"/>
</dbReference>
<evidence type="ECO:0000313" key="4">
    <source>
        <dbReference type="Proteomes" id="UP000216339"/>
    </source>
</evidence>
<evidence type="ECO:0000313" key="3">
    <source>
        <dbReference type="EMBL" id="PAP77485.1"/>
    </source>
</evidence>
<dbReference type="EMBL" id="MQWD01000001">
    <property type="protein sequence ID" value="PAP77485.1"/>
    <property type="molecule type" value="Genomic_DNA"/>
</dbReference>
<reference evidence="3 4" key="1">
    <citation type="submission" date="2016-11" db="EMBL/GenBank/DDBJ databases">
        <title>Study of marine rhodopsin-containing bacteria.</title>
        <authorList>
            <person name="Yoshizawa S."/>
            <person name="Kumagai Y."/>
            <person name="Kogure K."/>
        </authorList>
    </citation>
    <scope>NUCLEOTIDE SEQUENCE [LARGE SCALE GENOMIC DNA]</scope>
    <source>
        <strain evidence="3 4">SAORIC-28</strain>
    </source>
</reference>
<protein>
    <recommendedName>
        <fullName evidence="2">Secretion system C-terminal sorting domain-containing protein</fullName>
    </recommendedName>
</protein>
<evidence type="ECO:0000256" key="1">
    <source>
        <dbReference type="SAM" id="SignalP"/>
    </source>
</evidence>
<comment type="caution">
    <text evidence="3">The sequence shown here is derived from an EMBL/GenBank/DDBJ whole genome shotgun (WGS) entry which is preliminary data.</text>
</comment>